<evidence type="ECO:0000313" key="1">
    <source>
        <dbReference type="EMBL" id="KAG0428710.1"/>
    </source>
</evidence>
<sequence>MLLNARLKQLCKSIKARFIDLSRELTSKGTMQKDGLQYGEEGIRVVTERLGLKATDGEEVWAYYGLGKGKHGSSFLHSKDRRQQAVVTRLPTTNSHAGSLQGVRDHN</sequence>
<protein>
    <submittedName>
        <fullName evidence="1">Uncharacterized protein</fullName>
    </submittedName>
</protein>
<gene>
    <name evidence="1" type="ORF">HPB47_024328</name>
</gene>
<proteinExistence type="predicted"/>
<accession>A0AC60Q4P1</accession>
<reference evidence="1 2" key="1">
    <citation type="journal article" date="2020" name="Cell">
        <title>Large-Scale Comparative Analyses of Tick Genomes Elucidate Their Genetic Diversity and Vector Capacities.</title>
        <authorList>
            <consortium name="Tick Genome and Microbiome Consortium (TIGMIC)"/>
            <person name="Jia N."/>
            <person name="Wang J."/>
            <person name="Shi W."/>
            <person name="Du L."/>
            <person name="Sun Y."/>
            <person name="Zhan W."/>
            <person name="Jiang J.F."/>
            <person name="Wang Q."/>
            <person name="Zhang B."/>
            <person name="Ji P."/>
            <person name="Bell-Sakyi L."/>
            <person name="Cui X.M."/>
            <person name="Yuan T.T."/>
            <person name="Jiang B.G."/>
            <person name="Yang W.F."/>
            <person name="Lam T.T."/>
            <person name="Chang Q.C."/>
            <person name="Ding S.J."/>
            <person name="Wang X.J."/>
            <person name="Zhu J.G."/>
            <person name="Ruan X.D."/>
            <person name="Zhao L."/>
            <person name="Wei J.T."/>
            <person name="Ye R.Z."/>
            <person name="Que T.C."/>
            <person name="Du C.H."/>
            <person name="Zhou Y.H."/>
            <person name="Cheng J.X."/>
            <person name="Dai P.F."/>
            <person name="Guo W.B."/>
            <person name="Han X.H."/>
            <person name="Huang E.J."/>
            <person name="Li L.F."/>
            <person name="Wei W."/>
            <person name="Gao Y.C."/>
            <person name="Liu J.Z."/>
            <person name="Shao H.Z."/>
            <person name="Wang X."/>
            <person name="Wang C.C."/>
            <person name="Yang T.C."/>
            <person name="Huo Q.B."/>
            <person name="Li W."/>
            <person name="Chen H.Y."/>
            <person name="Chen S.E."/>
            <person name="Zhou L.G."/>
            <person name="Ni X.B."/>
            <person name="Tian J.H."/>
            <person name="Sheng Y."/>
            <person name="Liu T."/>
            <person name="Pan Y.S."/>
            <person name="Xia L.Y."/>
            <person name="Li J."/>
            <person name="Zhao F."/>
            <person name="Cao W.C."/>
        </authorList>
    </citation>
    <scope>NUCLEOTIDE SEQUENCE [LARGE SCALE GENOMIC DNA]</scope>
    <source>
        <strain evidence="1">Iper-2018</strain>
    </source>
</reference>
<comment type="caution">
    <text evidence="1">The sequence shown here is derived from an EMBL/GenBank/DDBJ whole genome shotgun (WGS) entry which is preliminary data.</text>
</comment>
<evidence type="ECO:0000313" key="2">
    <source>
        <dbReference type="Proteomes" id="UP000805193"/>
    </source>
</evidence>
<keyword evidence="2" id="KW-1185">Reference proteome</keyword>
<name>A0AC60Q4P1_IXOPE</name>
<dbReference type="Proteomes" id="UP000805193">
    <property type="component" value="Unassembled WGS sequence"/>
</dbReference>
<organism evidence="1 2">
    <name type="scientific">Ixodes persulcatus</name>
    <name type="common">Taiga tick</name>
    <dbReference type="NCBI Taxonomy" id="34615"/>
    <lineage>
        <taxon>Eukaryota</taxon>
        <taxon>Metazoa</taxon>
        <taxon>Ecdysozoa</taxon>
        <taxon>Arthropoda</taxon>
        <taxon>Chelicerata</taxon>
        <taxon>Arachnida</taxon>
        <taxon>Acari</taxon>
        <taxon>Parasitiformes</taxon>
        <taxon>Ixodida</taxon>
        <taxon>Ixodoidea</taxon>
        <taxon>Ixodidae</taxon>
        <taxon>Ixodinae</taxon>
        <taxon>Ixodes</taxon>
    </lineage>
</organism>
<dbReference type="EMBL" id="JABSTQ010009493">
    <property type="protein sequence ID" value="KAG0428710.1"/>
    <property type="molecule type" value="Genomic_DNA"/>
</dbReference>